<evidence type="ECO:0000313" key="3">
    <source>
        <dbReference type="EMBL" id="MFD0684220.1"/>
    </source>
</evidence>
<comment type="caution">
    <text evidence="3">The sequence shown here is derived from an EMBL/GenBank/DDBJ whole genome shotgun (WGS) entry which is preliminary data.</text>
</comment>
<keyword evidence="2" id="KW-1133">Transmembrane helix</keyword>
<keyword evidence="4" id="KW-1185">Reference proteome</keyword>
<evidence type="ECO:0000256" key="2">
    <source>
        <dbReference type="SAM" id="Phobius"/>
    </source>
</evidence>
<dbReference type="EMBL" id="JBHTGP010000003">
    <property type="protein sequence ID" value="MFD0684220.1"/>
    <property type="molecule type" value="Genomic_DNA"/>
</dbReference>
<gene>
    <name evidence="3" type="ORF">ACFQZM_06920</name>
</gene>
<feature type="transmembrane region" description="Helical" evidence="2">
    <location>
        <begin position="148"/>
        <end position="172"/>
    </location>
</feature>
<feature type="region of interest" description="Disordered" evidence="1">
    <location>
        <begin position="175"/>
        <end position="196"/>
    </location>
</feature>
<dbReference type="Proteomes" id="UP001597063">
    <property type="component" value="Unassembled WGS sequence"/>
</dbReference>
<keyword evidence="2" id="KW-0812">Transmembrane</keyword>
<accession>A0ABW2XDR7</accession>
<sequence>MSRSRPATPLRDDLPEPVRLLLTELRGLKEESGYDLRALERKTHASRSSWGRWLSGETWIPMDAVGALAALCGADRRRLEVLWEVADQARRSPASSETTDAPVTVPERPDTATDDHVQAVPVAGDGGDPAQGDGKDTVGFRTGRRQRLLFAGAIVGCALTAGAAGMALGATLKSGPDGSPASGKPTGAAPALAGGSAPAPVIRRDVIARARTWHPHAAGRVPYDQAASFQGYRTDGSGYASMALGLPKPGPNSAALVASYCRRVPASSLGPGDLVINATGDANRREVMIFERWTDASHTAYWAYQQRRGYGTDHLIRRDVPREGGPFQACRPKNLHEDPVG</sequence>
<proteinExistence type="predicted"/>
<evidence type="ECO:0000256" key="1">
    <source>
        <dbReference type="SAM" id="MobiDB-lite"/>
    </source>
</evidence>
<reference evidence="4" key="1">
    <citation type="journal article" date="2019" name="Int. J. Syst. Evol. Microbiol.">
        <title>The Global Catalogue of Microorganisms (GCM) 10K type strain sequencing project: providing services to taxonomists for standard genome sequencing and annotation.</title>
        <authorList>
            <consortium name="The Broad Institute Genomics Platform"/>
            <consortium name="The Broad Institute Genome Sequencing Center for Infectious Disease"/>
            <person name="Wu L."/>
            <person name="Ma J."/>
        </authorList>
    </citation>
    <scope>NUCLEOTIDE SEQUENCE [LARGE SCALE GENOMIC DNA]</scope>
    <source>
        <strain evidence="4">JCM 9371</strain>
    </source>
</reference>
<feature type="region of interest" description="Disordered" evidence="1">
    <location>
        <begin position="90"/>
        <end position="112"/>
    </location>
</feature>
<dbReference type="RefSeq" id="WP_131756304.1">
    <property type="nucleotide sequence ID" value="NZ_CAACUY010000014.1"/>
</dbReference>
<organism evidence="3 4">
    <name type="scientific">Actinomadura fibrosa</name>
    <dbReference type="NCBI Taxonomy" id="111802"/>
    <lineage>
        <taxon>Bacteria</taxon>
        <taxon>Bacillati</taxon>
        <taxon>Actinomycetota</taxon>
        <taxon>Actinomycetes</taxon>
        <taxon>Streptosporangiales</taxon>
        <taxon>Thermomonosporaceae</taxon>
        <taxon>Actinomadura</taxon>
    </lineage>
</organism>
<keyword evidence="2" id="KW-0472">Membrane</keyword>
<name>A0ABW2XDR7_9ACTN</name>
<protein>
    <submittedName>
        <fullName evidence="3">Helix-turn-helix domain-containing protein</fullName>
    </submittedName>
</protein>
<evidence type="ECO:0000313" key="4">
    <source>
        <dbReference type="Proteomes" id="UP001597063"/>
    </source>
</evidence>
<feature type="compositionally biased region" description="Low complexity" evidence="1">
    <location>
        <begin position="183"/>
        <end position="196"/>
    </location>
</feature>
<dbReference type="Pfam" id="PF13560">
    <property type="entry name" value="HTH_31"/>
    <property type="match status" value="1"/>
</dbReference>